<keyword evidence="11 14" id="KW-0472">Membrane</keyword>
<feature type="transmembrane region" description="Helical" evidence="14">
    <location>
        <begin position="204"/>
        <end position="225"/>
    </location>
</feature>
<evidence type="ECO:0000256" key="6">
    <source>
        <dbReference type="ARBA" id="ARBA00022692"/>
    </source>
</evidence>
<dbReference type="GO" id="GO:0050992">
    <property type="term" value="P:dimethylallyl diphosphate biosynthetic process"/>
    <property type="evidence" value="ECO:0007669"/>
    <property type="project" value="UniProtKB-UniRule"/>
</dbReference>
<sequence length="744" mass="80856">MSARTTINRTRPMPRTPSPEDADLHKKARRAGIASFIGTTIEWYDFYIYGLAAALVFGKVFFPADMDPGLATLLSFVTLWSGFIARPLGGIIFGHLGDRIGRKTTLVITLIMMGIATTCIGLLPVYTQIGICAPISLVALRIVQGIAVGGEWGGAILIASESAPKGKGILYAAFAQQGSPTGNLLATLAFFALSALPASDFILWGWRAPFLLSAVLVIVGMVIRLKLEESEDMKRVLAQKRTVKLPLAEVLGKHWKIVLLGAGVLPIIHVTYFKSTFALSWATKTLGYSQGTFLSIIVVALVVQFLSQPLGALLTSRIDMRKAACLMVLPEFILMPAMFFAVETKVYWIAAAGMCLATVPHAMFYGAVGGILARAFPARVRYTGLSLAYQLCSLLVGGGTPVLAQWILNSTGSIVGVALAGRSRLEMQGLVGCFVNLLPLAVGLRPEQSVEWRLRQVGHDLLELLEHQDVPLECVTQALRQRGAIFVEELDQVPDNVIVIFSAHGVSQAVRKEAEGRGLKVFDATCPLVTKVHMEVVRYSRDGHECVLIGHEGHPEVEGTMGQYDASNGGAIYLVEDEADVAALEVRKPEALHYVTQTTLSMDDTSKVIDALRAKFPQIQGPRKNDICYATQNRQDAVKELADQCDMVLVVGSPNSSNSNRLRELAERMGTPAYLIDGAEDMQRGWFDGVRRIGITAGASAPEVLVRGVIAQLREWGASEEQELEGREENITFSMPKELRVKAL</sequence>
<dbReference type="GO" id="GO:0022857">
    <property type="term" value="F:transmembrane transporter activity"/>
    <property type="evidence" value="ECO:0007669"/>
    <property type="project" value="InterPro"/>
</dbReference>
<feature type="transmembrane region" description="Helical" evidence="14">
    <location>
        <begin position="254"/>
        <end position="273"/>
    </location>
</feature>
<comment type="pathway">
    <text evidence="12">Isoprenoid biosynthesis; dimethylallyl diphosphate biosynthesis; dimethylallyl diphosphate from (2E)-4-hydroxy-3-methylbutenyl diphosphate: step 1/1.</text>
</comment>
<comment type="similarity">
    <text evidence="12">Belongs to the IspH family.</text>
</comment>
<feature type="transmembrane region" description="Helical" evidence="14">
    <location>
        <begin position="138"/>
        <end position="159"/>
    </location>
</feature>
<feature type="domain" description="Major facilitator superfamily (MFS) profile" evidence="15">
    <location>
        <begin position="31"/>
        <end position="449"/>
    </location>
</feature>
<dbReference type="InterPro" id="IPR020846">
    <property type="entry name" value="MFS_dom"/>
</dbReference>
<evidence type="ECO:0000313" key="17">
    <source>
        <dbReference type="Proteomes" id="UP000270834"/>
    </source>
</evidence>
<dbReference type="CDD" id="cd13944">
    <property type="entry name" value="lytB_ispH"/>
    <property type="match status" value="1"/>
</dbReference>
<feature type="binding site" evidence="12">
    <location>
        <position position="700"/>
    </location>
    <ligand>
        <name>isopentenyl diphosphate</name>
        <dbReference type="ChEBI" id="CHEBI:128769"/>
    </ligand>
</feature>
<evidence type="ECO:0000313" key="16">
    <source>
        <dbReference type="EMBL" id="RMS65758.1"/>
    </source>
</evidence>
<dbReference type="UniPathway" id="UPA00056">
    <property type="reaction ID" value="UER00097"/>
</dbReference>
<feature type="region of interest" description="Disordered" evidence="13">
    <location>
        <begin position="1"/>
        <end position="24"/>
    </location>
</feature>
<keyword evidence="9" id="KW-0408">Iron</keyword>
<feature type="transmembrane region" description="Helical" evidence="14">
    <location>
        <begin position="70"/>
        <end position="93"/>
    </location>
</feature>
<evidence type="ECO:0000259" key="15">
    <source>
        <dbReference type="PROSITE" id="PS50850"/>
    </source>
</evidence>
<dbReference type="SUPFAM" id="SSF52777">
    <property type="entry name" value="CoA-dependent acyltransferases"/>
    <property type="match status" value="1"/>
</dbReference>
<name>A0A3M5EUJ8_PSEAI</name>
<feature type="binding site" evidence="12">
    <location>
        <position position="657"/>
    </location>
    <ligand>
        <name>(2E)-4-hydroxy-3-methylbut-2-enyl diphosphate</name>
        <dbReference type="ChEBI" id="CHEBI:128753"/>
    </ligand>
</feature>
<keyword evidence="12" id="KW-0560">Oxidoreductase</keyword>
<dbReference type="UniPathway" id="UPA00059">
    <property type="reaction ID" value="UER00105"/>
</dbReference>
<comment type="catalytic activity">
    <reaction evidence="12">
        <text>dimethylallyl diphosphate + 2 oxidized [2Fe-2S]-[ferredoxin] + H2O = (2E)-4-hydroxy-3-methylbut-2-enyl diphosphate + 2 reduced [2Fe-2S]-[ferredoxin] + 2 H(+)</text>
        <dbReference type="Rhea" id="RHEA:24825"/>
        <dbReference type="Rhea" id="RHEA-COMP:10000"/>
        <dbReference type="Rhea" id="RHEA-COMP:10001"/>
        <dbReference type="ChEBI" id="CHEBI:15377"/>
        <dbReference type="ChEBI" id="CHEBI:15378"/>
        <dbReference type="ChEBI" id="CHEBI:33737"/>
        <dbReference type="ChEBI" id="CHEBI:33738"/>
        <dbReference type="ChEBI" id="CHEBI:57623"/>
        <dbReference type="ChEBI" id="CHEBI:128753"/>
        <dbReference type="EC" id="1.17.7.4"/>
    </reaction>
</comment>
<dbReference type="AlphaFoldDB" id="A0A3M5EUJ8"/>
<feature type="transmembrane region" description="Helical" evidence="14">
    <location>
        <begin position="323"/>
        <end position="342"/>
    </location>
</feature>
<dbReference type="Pfam" id="PF02401">
    <property type="entry name" value="LYTB"/>
    <property type="match status" value="1"/>
</dbReference>
<evidence type="ECO:0000256" key="4">
    <source>
        <dbReference type="ARBA" id="ARBA00022475"/>
    </source>
</evidence>
<dbReference type="NCBIfam" id="TIGR00216">
    <property type="entry name" value="ispH_lytB"/>
    <property type="match status" value="1"/>
</dbReference>
<feature type="binding site" evidence="12">
    <location>
        <position position="658"/>
    </location>
    <ligand>
        <name>(2E)-4-hydroxy-3-methylbut-2-enyl diphosphate</name>
        <dbReference type="ChEBI" id="CHEBI:128753"/>
    </ligand>
</feature>
<dbReference type="InterPro" id="IPR003451">
    <property type="entry name" value="LytB/IspH"/>
</dbReference>
<dbReference type="GO" id="GO:0051745">
    <property type="term" value="F:4-hydroxy-3-methylbut-2-enyl diphosphate reductase activity"/>
    <property type="evidence" value="ECO:0007669"/>
    <property type="project" value="UniProtKB-UniRule"/>
</dbReference>
<reference evidence="16 17" key="1">
    <citation type="submission" date="2018-08" db="EMBL/GenBank/DDBJ databases">
        <title>Recombination of ecologically and evolutionarily significant loci maintains genetic cohesion in the Pseudomonas syringae species complex.</title>
        <authorList>
            <person name="Dillon M."/>
            <person name="Thakur S."/>
            <person name="Almeida R.N.D."/>
            <person name="Weir B.S."/>
            <person name="Guttman D.S."/>
        </authorList>
    </citation>
    <scope>NUCLEOTIDE SEQUENCE [LARGE SCALE GENOMIC DNA]</scope>
    <source>
        <strain evidence="16 17">ICMP 7846</strain>
    </source>
</reference>
<dbReference type="PANTHER" id="PTHR43045:SF2">
    <property type="entry name" value="INNER MEMBRANE METABOLITE TRANSPORT PROTEIN YHJE"/>
    <property type="match status" value="1"/>
</dbReference>
<organism evidence="16 17">
    <name type="scientific">Pseudomonas aeruginosa</name>
    <dbReference type="NCBI Taxonomy" id="287"/>
    <lineage>
        <taxon>Bacteria</taxon>
        <taxon>Pseudomonadati</taxon>
        <taxon>Pseudomonadota</taxon>
        <taxon>Gammaproteobacteria</taxon>
        <taxon>Pseudomonadales</taxon>
        <taxon>Pseudomonadaceae</taxon>
        <taxon>Pseudomonas</taxon>
    </lineage>
</organism>
<feature type="binding site" evidence="12">
    <location>
        <position position="657"/>
    </location>
    <ligand>
        <name>isopentenyl diphosphate</name>
        <dbReference type="ChEBI" id="CHEBI:128769"/>
    </ligand>
</feature>
<feature type="binding site" evidence="12">
    <location>
        <position position="700"/>
    </location>
    <ligand>
        <name>(2E)-4-hydroxy-3-methylbut-2-enyl diphosphate</name>
        <dbReference type="ChEBI" id="CHEBI:128753"/>
    </ligand>
</feature>
<keyword evidence="10" id="KW-0411">Iron-sulfur</keyword>
<evidence type="ECO:0000256" key="3">
    <source>
        <dbReference type="ARBA" id="ARBA00022448"/>
    </source>
</evidence>
<comment type="pathway">
    <text evidence="12">Isoprenoid biosynthesis; isopentenyl diphosphate biosynthesis via DXP pathway; isopentenyl diphosphate from 1-deoxy-D-xylulose 5-phosphate: step 6/6.</text>
</comment>
<feature type="transmembrane region" description="Helical" evidence="14">
    <location>
        <begin position="293"/>
        <end position="314"/>
    </location>
</feature>
<keyword evidence="6 14" id="KW-0812">Transmembrane</keyword>
<keyword evidence="7" id="KW-0479">Metal-binding</keyword>
<comment type="function">
    <text evidence="12">Catalyzes the conversion of 1-hydroxy-2-methyl-2-(E)-butenyl 4-diphosphate (HMBPP) into a mixture of isopentenyl diphosphate (IPP) and dimethylallyl diphosphate (DMAPP). Acts in the terminal step of the DOXP/MEP pathway for isoprenoid precursor biosynthesis.</text>
</comment>
<feature type="binding site" evidence="12">
    <location>
        <position position="656"/>
    </location>
    <ligand>
        <name>dimethylallyl diphosphate</name>
        <dbReference type="ChEBI" id="CHEBI:57623"/>
    </ligand>
</feature>
<evidence type="ECO:0000256" key="12">
    <source>
        <dbReference type="HAMAP-Rule" id="MF_00191"/>
    </source>
</evidence>
<gene>
    <name evidence="12" type="primary">ispH</name>
    <name evidence="16" type="ORF">ALP65_00679</name>
</gene>
<evidence type="ECO:0000256" key="11">
    <source>
        <dbReference type="ARBA" id="ARBA00023136"/>
    </source>
</evidence>
<keyword evidence="4" id="KW-1003">Cell membrane</keyword>
<dbReference type="Gene3D" id="3.40.50.11270">
    <property type="match status" value="1"/>
</dbReference>
<dbReference type="Pfam" id="PF07690">
    <property type="entry name" value="MFS_1"/>
    <property type="match status" value="1"/>
</dbReference>
<feature type="transmembrane region" description="Helical" evidence="14">
    <location>
        <begin position="385"/>
        <end position="407"/>
    </location>
</feature>
<feature type="binding site" evidence="12">
    <location>
        <position position="554"/>
    </location>
    <ligand>
        <name>dimethylallyl diphosphate</name>
        <dbReference type="ChEBI" id="CHEBI:57623"/>
    </ligand>
</feature>
<dbReference type="CDD" id="cd17369">
    <property type="entry name" value="MFS_ShiA_like"/>
    <property type="match status" value="1"/>
</dbReference>
<evidence type="ECO:0000256" key="13">
    <source>
        <dbReference type="SAM" id="MobiDB-lite"/>
    </source>
</evidence>
<feature type="transmembrane region" description="Helical" evidence="14">
    <location>
        <begin position="105"/>
        <end position="126"/>
    </location>
</feature>
<keyword evidence="8 14" id="KW-1133">Transmembrane helix</keyword>
<feature type="binding site" evidence="12">
    <location>
        <position position="657"/>
    </location>
    <ligand>
        <name>dimethylallyl diphosphate</name>
        <dbReference type="ChEBI" id="CHEBI:57623"/>
    </ligand>
</feature>
<protein>
    <recommendedName>
        <fullName evidence="12">4-hydroxy-3-methylbut-2-enyl diphosphate reductase</fullName>
        <shortName evidence="12">HMBPP reductase</shortName>
        <ecNumber evidence="12">1.17.7.4</ecNumber>
    </recommendedName>
</protein>
<comment type="subcellular location">
    <subcellularLocation>
        <location evidence="2">Cell membrane</location>
        <topology evidence="2">Multi-pass membrane protein</topology>
    </subcellularLocation>
</comment>
<evidence type="ECO:0000256" key="7">
    <source>
        <dbReference type="ARBA" id="ARBA00022723"/>
    </source>
</evidence>
<feature type="binding site" evidence="12">
    <location>
        <position position="700"/>
    </location>
    <ligand>
        <name>dimethylallyl diphosphate</name>
        <dbReference type="ChEBI" id="CHEBI:57623"/>
    </ligand>
</feature>
<feature type="binding site" evidence="12">
    <location>
        <position position="658"/>
    </location>
    <ligand>
        <name>dimethylallyl diphosphate</name>
        <dbReference type="ChEBI" id="CHEBI:57623"/>
    </ligand>
</feature>
<evidence type="ECO:0000256" key="14">
    <source>
        <dbReference type="SAM" id="Phobius"/>
    </source>
</evidence>
<dbReference type="Proteomes" id="UP000270834">
    <property type="component" value="Unassembled WGS sequence"/>
</dbReference>
<dbReference type="GO" id="GO:0046872">
    <property type="term" value="F:metal ion binding"/>
    <property type="evidence" value="ECO:0007669"/>
    <property type="project" value="UniProtKB-KW"/>
</dbReference>
<dbReference type="GO" id="GO:0005886">
    <property type="term" value="C:plasma membrane"/>
    <property type="evidence" value="ECO:0007669"/>
    <property type="project" value="UniProtKB-SubCell"/>
</dbReference>
<dbReference type="EC" id="1.17.7.4" evidence="12"/>
<dbReference type="GO" id="GO:0019288">
    <property type="term" value="P:isopentenyl diphosphate biosynthetic process, methylerythritol 4-phosphate pathway"/>
    <property type="evidence" value="ECO:0007669"/>
    <property type="project" value="UniProtKB-UniRule"/>
</dbReference>
<evidence type="ECO:0000256" key="8">
    <source>
        <dbReference type="ARBA" id="ARBA00022989"/>
    </source>
</evidence>
<evidence type="ECO:0000256" key="10">
    <source>
        <dbReference type="ARBA" id="ARBA00023014"/>
    </source>
</evidence>
<dbReference type="NCBIfam" id="NF002188">
    <property type="entry name" value="PRK01045.1-2"/>
    <property type="match status" value="1"/>
</dbReference>
<feature type="binding site" evidence="12">
    <location>
        <position position="504"/>
    </location>
    <ligand>
        <name>isopentenyl diphosphate</name>
        <dbReference type="ChEBI" id="CHEBI:128769"/>
    </ligand>
</feature>
<feature type="transmembrane region" description="Helical" evidence="14">
    <location>
        <begin position="348"/>
        <end position="373"/>
    </location>
</feature>
<keyword evidence="5" id="KW-0004">4Fe-4S</keyword>
<feature type="binding site" evidence="12">
    <location>
        <position position="504"/>
    </location>
    <ligand>
        <name>dimethylallyl diphosphate</name>
        <dbReference type="ChEBI" id="CHEBI:57623"/>
    </ligand>
</feature>
<dbReference type="EMBL" id="RBSQ01000064">
    <property type="protein sequence ID" value="RMS65758.1"/>
    <property type="molecule type" value="Genomic_DNA"/>
</dbReference>
<dbReference type="PANTHER" id="PTHR43045">
    <property type="entry name" value="SHIKIMATE TRANSPORTER"/>
    <property type="match status" value="1"/>
</dbReference>
<dbReference type="GO" id="GO:0016114">
    <property type="term" value="P:terpenoid biosynthetic process"/>
    <property type="evidence" value="ECO:0007669"/>
    <property type="project" value="UniProtKB-UniRule"/>
</dbReference>
<dbReference type="Gene3D" id="1.20.1250.20">
    <property type="entry name" value="MFS general substrate transporter like domains"/>
    <property type="match status" value="1"/>
</dbReference>
<feature type="binding site" evidence="12">
    <location>
        <position position="554"/>
    </location>
    <ligand>
        <name>(2E)-4-hydroxy-3-methylbut-2-enyl diphosphate</name>
        <dbReference type="ChEBI" id="CHEBI:128753"/>
    </ligand>
</feature>
<dbReference type="HAMAP" id="MF_00191">
    <property type="entry name" value="IspH"/>
    <property type="match status" value="1"/>
</dbReference>
<dbReference type="GO" id="GO:0051539">
    <property type="term" value="F:4 iron, 4 sulfur cluster binding"/>
    <property type="evidence" value="ECO:0007669"/>
    <property type="project" value="UniProtKB-KW"/>
</dbReference>
<feature type="binding site" evidence="12">
    <location>
        <position position="656"/>
    </location>
    <ligand>
        <name>(2E)-4-hydroxy-3-methylbut-2-enyl diphosphate</name>
        <dbReference type="ChEBI" id="CHEBI:128753"/>
    </ligand>
</feature>
<comment type="caution">
    <text evidence="16">The sequence shown here is derived from an EMBL/GenBank/DDBJ whole genome shotgun (WGS) entry which is preliminary data.</text>
</comment>
<dbReference type="InterPro" id="IPR011701">
    <property type="entry name" value="MFS"/>
</dbReference>
<keyword evidence="3" id="KW-0813">Transport</keyword>
<feature type="active site" description="Proton donor" evidence="12">
    <location>
        <position position="556"/>
    </location>
</feature>
<feature type="transmembrane region" description="Helical" evidence="14">
    <location>
        <begin position="180"/>
        <end position="198"/>
    </location>
</feature>
<dbReference type="InterPro" id="IPR036259">
    <property type="entry name" value="MFS_trans_sf"/>
</dbReference>
<dbReference type="Gene3D" id="3.40.1010.20">
    <property type="entry name" value="4-hydroxy-3-methylbut-2-enyl diphosphate reductase, catalytic domain"/>
    <property type="match status" value="2"/>
</dbReference>
<proteinExistence type="inferred from homology"/>
<comment type="catalytic activity">
    <reaction evidence="12">
        <text>isopentenyl diphosphate + 2 oxidized [2Fe-2S]-[ferredoxin] + H2O = (2E)-4-hydroxy-3-methylbut-2-enyl diphosphate + 2 reduced [2Fe-2S]-[ferredoxin] + 2 H(+)</text>
        <dbReference type="Rhea" id="RHEA:24488"/>
        <dbReference type="Rhea" id="RHEA-COMP:10000"/>
        <dbReference type="Rhea" id="RHEA-COMP:10001"/>
        <dbReference type="ChEBI" id="CHEBI:15377"/>
        <dbReference type="ChEBI" id="CHEBI:15378"/>
        <dbReference type="ChEBI" id="CHEBI:33737"/>
        <dbReference type="ChEBI" id="CHEBI:33738"/>
        <dbReference type="ChEBI" id="CHEBI:128753"/>
        <dbReference type="ChEBI" id="CHEBI:128769"/>
        <dbReference type="EC" id="1.17.7.4"/>
    </reaction>
</comment>
<dbReference type="SUPFAM" id="SSF103473">
    <property type="entry name" value="MFS general substrate transporter"/>
    <property type="match status" value="1"/>
</dbReference>
<feature type="binding site" evidence="12">
    <location>
        <position position="598"/>
    </location>
    <ligand>
        <name>(2E)-4-hydroxy-3-methylbut-2-enyl diphosphate</name>
        <dbReference type="ChEBI" id="CHEBI:128753"/>
    </ligand>
</feature>
<comment type="cofactor">
    <cofactor evidence="1">
        <name>[4Fe-4S] cluster</name>
        <dbReference type="ChEBI" id="CHEBI:49883"/>
    </cofactor>
</comment>
<keyword evidence="12" id="KW-0414">Isoprene biosynthesis</keyword>
<comment type="caution">
    <text evidence="12">Lacks conserved residue(s) required for the propagation of feature annotation.</text>
</comment>
<dbReference type="PROSITE" id="PS50850">
    <property type="entry name" value="MFS"/>
    <property type="match status" value="1"/>
</dbReference>
<feature type="binding site" evidence="12">
    <location>
        <position position="504"/>
    </location>
    <ligand>
        <name>(2E)-4-hydroxy-3-methylbut-2-enyl diphosphate</name>
        <dbReference type="ChEBI" id="CHEBI:128753"/>
    </ligand>
</feature>
<evidence type="ECO:0000256" key="9">
    <source>
        <dbReference type="ARBA" id="ARBA00023004"/>
    </source>
</evidence>
<feature type="binding site" evidence="12">
    <location>
        <position position="554"/>
    </location>
    <ligand>
        <name>isopentenyl diphosphate</name>
        <dbReference type="ChEBI" id="CHEBI:128769"/>
    </ligand>
</feature>
<evidence type="ECO:0000256" key="5">
    <source>
        <dbReference type="ARBA" id="ARBA00022485"/>
    </source>
</evidence>
<evidence type="ECO:0000256" key="1">
    <source>
        <dbReference type="ARBA" id="ARBA00001966"/>
    </source>
</evidence>
<accession>A0A3M5EUJ8</accession>
<feature type="binding site" evidence="12">
    <location>
        <position position="658"/>
    </location>
    <ligand>
        <name>isopentenyl diphosphate</name>
        <dbReference type="ChEBI" id="CHEBI:128769"/>
    </ligand>
</feature>
<feature type="binding site" evidence="12">
    <location>
        <position position="656"/>
    </location>
    <ligand>
        <name>isopentenyl diphosphate</name>
        <dbReference type="ChEBI" id="CHEBI:128769"/>
    </ligand>
</feature>
<evidence type="ECO:0000256" key="2">
    <source>
        <dbReference type="ARBA" id="ARBA00004651"/>
    </source>
</evidence>